<dbReference type="InterPro" id="IPR016171">
    <property type="entry name" value="Vanillyl_alc_oxidase_C-sub2"/>
</dbReference>
<dbReference type="SUPFAM" id="SSF56176">
    <property type="entry name" value="FAD-binding/transporter-associated domain-like"/>
    <property type="match status" value="1"/>
</dbReference>
<dbReference type="SUPFAM" id="SSF55103">
    <property type="entry name" value="FAD-linked oxidases, C-terminal domain"/>
    <property type="match status" value="1"/>
</dbReference>
<evidence type="ECO:0000256" key="3">
    <source>
        <dbReference type="ARBA" id="ARBA00022827"/>
    </source>
</evidence>
<dbReference type="InterPro" id="IPR016166">
    <property type="entry name" value="FAD-bd_PCMH"/>
</dbReference>
<organism evidence="5 6">
    <name type="scientific">Limimaricola variabilis</name>
    <dbReference type="NCBI Taxonomy" id="1492771"/>
    <lineage>
        <taxon>Bacteria</taxon>
        <taxon>Pseudomonadati</taxon>
        <taxon>Pseudomonadota</taxon>
        <taxon>Alphaproteobacteria</taxon>
        <taxon>Rhodobacterales</taxon>
        <taxon>Paracoccaceae</taxon>
        <taxon>Limimaricola</taxon>
    </lineage>
</organism>
<evidence type="ECO:0000313" key="6">
    <source>
        <dbReference type="Proteomes" id="UP000576152"/>
    </source>
</evidence>
<dbReference type="RefSeq" id="WP_183474006.1">
    <property type="nucleotide sequence ID" value="NZ_JACIBX010000009.1"/>
</dbReference>
<dbReference type="Gene3D" id="3.30.70.2740">
    <property type="match status" value="1"/>
</dbReference>
<dbReference type="InterPro" id="IPR004113">
    <property type="entry name" value="FAD-bd_oxidored_4_C"/>
</dbReference>
<dbReference type="Gene3D" id="3.30.70.2190">
    <property type="match status" value="1"/>
</dbReference>
<evidence type="ECO:0000259" key="4">
    <source>
        <dbReference type="PROSITE" id="PS51387"/>
    </source>
</evidence>
<dbReference type="InterPro" id="IPR036318">
    <property type="entry name" value="FAD-bd_PCMH-like_sf"/>
</dbReference>
<dbReference type="InterPro" id="IPR016167">
    <property type="entry name" value="FAD-bd_PCMH_sub1"/>
</dbReference>
<dbReference type="InterPro" id="IPR016169">
    <property type="entry name" value="FAD-bd_PCMH_sub2"/>
</dbReference>
<keyword evidence="2" id="KW-0285">Flavoprotein</keyword>
<dbReference type="InterPro" id="IPR006094">
    <property type="entry name" value="Oxid_FAD_bind_N"/>
</dbReference>
<evidence type="ECO:0000256" key="1">
    <source>
        <dbReference type="ARBA" id="ARBA00008000"/>
    </source>
</evidence>
<proteinExistence type="inferred from homology"/>
<dbReference type="PROSITE" id="PS51387">
    <property type="entry name" value="FAD_PCMH"/>
    <property type="match status" value="1"/>
</dbReference>
<reference evidence="5 6" key="1">
    <citation type="submission" date="2020-08" db="EMBL/GenBank/DDBJ databases">
        <title>Genomic Encyclopedia of Type Strains, Phase III (KMG-III): the genomes of soil and plant-associated and newly described type strains.</title>
        <authorList>
            <person name="Whitman W."/>
        </authorList>
    </citation>
    <scope>NUCLEOTIDE SEQUENCE [LARGE SCALE GENOMIC DNA]</scope>
    <source>
        <strain evidence="5 6">CECT 8572</strain>
    </source>
</reference>
<dbReference type="Proteomes" id="UP000576152">
    <property type="component" value="Unassembled WGS sequence"/>
</dbReference>
<name>A0ABR6HQS5_9RHOB</name>
<keyword evidence="6" id="KW-1185">Reference proteome</keyword>
<accession>A0ABR6HQS5</accession>
<dbReference type="InterPro" id="IPR051264">
    <property type="entry name" value="FAD-oxidored/transferase_4"/>
</dbReference>
<protein>
    <submittedName>
        <fullName evidence="5">FAD/FMN-containing dehydrogenase</fullName>
    </submittedName>
</protein>
<dbReference type="Gene3D" id="3.30.465.10">
    <property type="match status" value="1"/>
</dbReference>
<feature type="domain" description="FAD-binding PCMH-type" evidence="4">
    <location>
        <begin position="30"/>
        <end position="217"/>
    </location>
</feature>
<dbReference type="Pfam" id="PF02913">
    <property type="entry name" value="FAD-oxidase_C"/>
    <property type="match status" value="1"/>
</dbReference>
<dbReference type="PANTHER" id="PTHR43716:SF2">
    <property type="entry name" value="BLL6224 PROTEIN"/>
    <property type="match status" value="1"/>
</dbReference>
<comment type="caution">
    <text evidence="5">The sequence shown here is derived from an EMBL/GenBank/DDBJ whole genome shotgun (WGS) entry which is preliminary data.</text>
</comment>
<evidence type="ECO:0000313" key="5">
    <source>
        <dbReference type="EMBL" id="MBB3712877.1"/>
    </source>
</evidence>
<evidence type="ECO:0000256" key="2">
    <source>
        <dbReference type="ARBA" id="ARBA00022630"/>
    </source>
</evidence>
<dbReference type="Gene3D" id="1.10.45.10">
    <property type="entry name" value="Vanillyl-alcohol Oxidase, Chain A, domain 4"/>
    <property type="match status" value="1"/>
</dbReference>
<comment type="similarity">
    <text evidence="1">Belongs to the FAD-binding oxidoreductase/transferase type 4 family.</text>
</comment>
<gene>
    <name evidence="5" type="ORF">FHS00_002475</name>
</gene>
<dbReference type="Pfam" id="PF01565">
    <property type="entry name" value="FAD_binding_4"/>
    <property type="match status" value="1"/>
</dbReference>
<sequence length="469" mass="49331">MLNPATPAFLDTLRAHLPAATFREAGPEHLQEPRGRYTGQGLLLAPNSTEEVATILRACHAARVGVVPHGGGTGLVGGQVMQDGAAPVILSLARMDAIRAVHPSENVIVAEAGAILAEVQAAARDAGRMFPLSLASEGSARIGGLLSTNAGGLNVLRYGNARAQCLGLEVVTAQGEIWHGLTRLYKDNTGYGLRDLMIGAEGTLGVITAAALKLAPVPAASGTALLQVASPRAALDLLALARDRVGDNVTAFELMHRQGPEFLIEAGLDARVPLDPLPEWMVLIELGLPEGLRPEDSLAAIFEAALEKGLSEDGVIASSEAQAQALWAVRETIPEANRRIGSISSHDISVPLSSVPDFIAQGGSALQEVGEVRINCFGHLGDGNLHYNVFPPKGRDRREFDDIRPRVKEIVHDLAHGFGGSVSAEHGIGRLKVGDLERYGDPVKLSMMRAIKSALDPNGILNPGAVLRG</sequence>
<dbReference type="EMBL" id="JACIBX010000009">
    <property type="protein sequence ID" value="MBB3712877.1"/>
    <property type="molecule type" value="Genomic_DNA"/>
</dbReference>
<dbReference type="PANTHER" id="PTHR43716">
    <property type="entry name" value="D-2-HYDROXYGLUTARATE DEHYDROGENASE, MITOCHONDRIAL"/>
    <property type="match status" value="1"/>
</dbReference>
<dbReference type="InterPro" id="IPR016164">
    <property type="entry name" value="FAD-linked_Oxase-like_C"/>
</dbReference>
<keyword evidence="3" id="KW-0274">FAD</keyword>
<dbReference type="Gene3D" id="3.30.43.10">
    <property type="entry name" value="Uridine Diphospho-n-acetylenolpyruvylglucosamine Reductase, domain 2"/>
    <property type="match status" value="1"/>
</dbReference>